<dbReference type="EMBL" id="JACJVP010000055">
    <property type="protein sequence ID" value="MBB6674756.1"/>
    <property type="molecule type" value="Genomic_DNA"/>
</dbReference>
<name>A0A7X0VIA5_9BACL</name>
<keyword evidence="2" id="KW-0732">Signal</keyword>
<gene>
    <name evidence="3" type="ORF">H7C19_29160</name>
</gene>
<reference evidence="3 4" key="1">
    <citation type="submission" date="2020-08" db="EMBL/GenBank/DDBJ databases">
        <title>Cohnella phylogeny.</title>
        <authorList>
            <person name="Dunlap C."/>
        </authorList>
    </citation>
    <scope>NUCLEOTIDE SEQUENCE [LARGE SCALE GENOMIC DNA]</scope>
    <source>
        <strain evidence="3 4">DSM 28246</strain>
    </source>
</reference>
<feature type="signal peptide" evidence="2">
    <location>
        <begin position="1"/>
        <end position="18"/>
    </location>
</feature>
<keyword evidence="4" id="KW-1185">Reference proteome</keyword>
<dbReference type="AlphaFoldDB" id="A0A7X0VIA5"/>
<keyword evidence="1" id="KW-1133">Transmembrane helix</keyword>
<dbReference type="Proteomes" id="UP000547209">
    <property type="component" value="Unassembled WGS sequence"/>
</dbReference>
<evidence type="ECO:0000256" key="2">
    <source>
        <dbReference type="SAM" id="SignalP"/>
    </source>
</evidence>
<evidence type="ECO:0000256" key="1">
    <source>
        <dbReference type="SAM" id="Phobius"/>
    </source>
</evidence>
<proteinExistence type="predicted"/>
<keyword evidence="1" id="KW-0472">Membrane</keyword>
<dbReference type="RefSeq" id="WP_185672619.1">
    <property type="nucleotide sequence ID" value="NZ_JACJVP010000055.1"/>
</dbReference>
<evidence type="ECO:0000313" key="3">
    <source>
        <dbReference type="EMBL" id="MBB6674756.1"/>
    </source>
</evidence>
<evidence type="ECO:0000313" key="4">
    <source>
        <dbReference type="Proteomes" id="UP000547209"/>
    </source>
</evidence>
<feature type="transmembrane region" description="Helical" evidence="1">
    <location>
        <begin position="28"/>
        <end position="49"/>
    </location>
</feature>
<keyword evidence="1" id="KW-0812">Transmembrane</keyword>
<feature type="chain" id="PRO_5030534893" evidence="2">
    <location>
        <begin position="19"/>
        <end position="69"/>
    </location>
</feature>
<protein>
    <submittedName>
        <fullName evidence="3">Uncharacterized protein</fullName>
    </submittedName>
</protein>
<organism evidence="3 4">
    <name type="scientific">Cohnella nanjingensis</name>
    <dbReference type="NCBI Taxonomy" id="1387779"/>
    <lineage>
        <taxon>Bacteria</taxon>
        <taxon>Bacillati</taxon>
        <taxon>Bacillota</taxon>
        <taxon>Bacilli</taxon>
        <taxon>Bacillales</taxon>
        <taxon>Paenibacillaceae</taxon>
        <taxon>Cohnella</taxon>
    </lineage>
</organism>
<accession>A0A7X0VIA5</accession>
<sequence>MPLAFLFVLCLTDVIAAAAMLATDYNTGIGIVMIVAGCLVSFAGLLYAAQVQVWPQGRSRCAGRTASRR</sequence>
<comment type="caution">
    <text evidence="3">The sequence shown here is derived from an EMBL/GenBank/DDBJ whole genome shotgun (WGS) entry which is preliminary data.</text>
</comment>